<evidence type="ECO:0000313" key="7">
    <source>
        <dbReference type="EMBL" id="BAN47711.1"/>
    </source>
</evidence>
<dbReference type="AlphaFoldDB" id="S6ATZ0"/>
<feature type="transmembrane region" description="Helical" evidence="6">
    <location>
        <begin position="21"/>
        <end position="36"/>
    </location>
</feature>
<evidence type="ECO:0000256" key="1">
    <source>
        <dbReference type="ARBA" id="ARBA00004651"/>
    </source>
</evidence>
<proteinExistence type="predicted"/>
<feature type="transmembrane region" description="Helical" evidence="6">
    <location>
        <begin position="255"/>
        <end position="272"/>
    </location>
</feature>
<dbReference type="KEGG" id="pre:PCA10_19790"/>
<dbReference type="STRING" id="1245471.PCA10_19790"/>
<dbReference type="EMBL" id="AP013068">
    <property type="protein sequence ID" value="BAN47711.1"/>
    <property type="molecule type" value="Genomic_DNA"/>
</dbReference>
<organism evidence="7 8">
    <name type="scientific">Metapseudomonas resinovorans NBRC 106553</name>
    <dbReference type="NCBI Taxonomy" id="1245471"/>
    <lineage>
        <taxon>Bacteria</taxon>
        <taxon>Pseudomonadati</taxon>
        <taxon>Pseudomonadota</taxon>
        <taxon>Gammaproteobacteria</taxon>
        <taxon>Pseudomonadales</taxon>
        <taxon>Pseudomonadaceae</taxon>
        <taxon>Metapseudomonas</taxon>
    </lineage>
</organism>
<evidence type="ECO:0000256" key="6">
    <source>
        <dbReference type="SAM" id="Phobius"/>
    </source>
</evidence>
<feature type="transmembrane region" description="Helical" evidence="6">
    <location>
        <begin position="356"/>
        <end position="376"/>
    </location>
</feature>
<feature type="transmembrane region" description="Helical" evidence="6">
    <location>
        <begin position="112"/>
        <end position="131"/>
    </location>
</feature>
<feature type="transmembrane region" description="Helical" evidence="6">
    <location>
        <begin position="173"/>
        <end position="192"/>
    </location>
</feature>
<evidence type="ECO:0000256" key="5">
    <source>
        <dbReference type="ARBA" id="ARBA00023136"/>
    </source>
</evidence>
<accession>S6ATZ0</accession>
<keyword evidence="2" id="KW-1003">Cell membrane</keyword>
<dbReference type="GO" id="GO:0005886">
    <property type="term" value="C:plasma membrane"/>
    <property type="evidence" value="ECO:0007669"/>
    <property type="project" value="UniProtKB-SubCell"/>
</dbReference>
<dbReference type="InterPro" id="IPR002797">
    <property type="entry name" value="Polysacc_synth"/>
</dbReference>
<keyword evidence="4 6" id="KW-1133">Transmembrane helix</keyword>
<evidence type="ECO:0000313" key="8">
    <source>
        <dbReference type="Proteomes" id="UP000015503"/>
    </source>
</evidence>
<feature type="transmembrane region" description="Helical" evidence="6">
    <location>
        <begin position="231"/>
        <end position="249"/>
    </location>
</feature>
<evidence type="ECO:0000256" key="2">
    <source>
        <dbReference type="ARBA" id="ARBA00022475"/>
    </source>
</evidence>
<name>S6ATZ0_METRE</name>
<gene>
    <name evidence="7" type="ORF">PCA10_19790</name>
</gene>
<dbReference type="PANTHER" id="PTHR30250:SF11">
    <property type="entry name" value="O-ANTIGEN TRANSPORTER-RELATED"/>
    <property type="match status" value="1"/>
</dbReference>
<dbReference type="CDD" id="cd13128">
    <property type="entry name" value="MATE_Wzx_like"/>
    <property type="match status" value="1"/>
</dbReference>
<dbReference type="Proteomes" id="UP000015503">
    <property type="component" value="Chromosome"/>
</dbReference>
<feature type="transmembrane region" description="Helical" evidence="6">
    <location>
        <begin position="293"/>
        <end position="318"/>
    </location>
</feature>
<feature type="transmembrane region" description="Helical" evidence="6">
    <location>
        <begin position="143"/>
        <end position="167"/>
    </location>
</feature>
<reference evidence="7 8" key="1">
    <citation type="journal article" date="2013" name="Genome Announc.">
        <title>Complete Genome Sequence of the Carbazole Degrader Pseudomonas resinovorans Strain CA10 (NBRC 106553).</title>
        <authorList>
            <person name="Shintani M."/>
            <person name="Hosoyama A."/>
            <person name="Ohji S."/>
            <person name="Tsuchikane K."/>
            <person name="Takarada H."/>
            <person name="Yamazoe A."/>
            <person name="Fujita N."/>
            <person name="Nojiri H."/>
        </authorList>
    </citation>
    <scope>NUCLEOTIDE SEQUENCE [LARGE SCALE GENOMIC DNA]</scope>
    <source>
        <strain evidence="7 8">NBRC 106553</strain>
    </source>
</reference>
<dbReference type="PANTHER" id="PTHR30250">
    <property type="entry name" value="PST FAMILY PREDICTED COLANIC ACID TRANSPORTER"/>
    <property type="match status" value="1"/>
</dbReference>
<keyword evidence="3 6" id="KW-0812">Transmembrane</keyword>
<protein>
    <submittedName>
        <fullName evidence="7">Putative polysaccharide biosynthesis protein</fullName>
    </submittedName>
</protein>
<comment type="subcellular location">
    <subcellularLocation>
        <location evidence="1">Cell membrane</location>
        <topology evidence="1">Multi-pass membrane protein</topology>
    </subcellularLocation>
</comment>
<dbReference type="HOGENOM" id="CLU_050201_0_0_6"/>
<feature type="transmembrane region" description="Helical" evidence="6">
    <location>
        <begin position="324"/>
        <end position="344"/>
    </location>
</feature>
<dbReference type="InterPro" id="IPR050833">
    <property type="entry name" value="Poly_Biosynth_Transport"/>
</dbReference>
<feature type="transmembrane region" description="Helical" evidence="6">
    <location>
        <begin position="42"/>
        <end position="67"/>
    </location>
</feature>
<dbReference type="Pfam" id="PF01943">
    <property type="entry name" value="Polysacc_synt"/>
    <property type="match status" value="1"/>
</dbReference>
<evidence type="ECO:0000256" key="3">
    <source>
        <dbReference type="ARBA" id="ARBA00022692"/>
    </source>
</evidence>
<evidence type="ECO:0000256" key="4">
    <source>
        <dbReference type="ARBA" id="ARBA00022989"/>
    </source>
</evidence>
<feature type="transmembrane region" description="Helical" evidence="6">
    <location>
        <begin position="79"/>
        <end position="100"/>
    </location>
</feature>
<keyword evidence="5 6" id="KW-0472">Membrane</keyword>
<dbReference type="eggNOG" id="COG2244">
    <property type="taxonomic scope" value="Bacteria"/>
</dbReference>
<feature type="transmembrane region" description="Helical" evidence="6">
    <location>
        <begin position="382"/>
        <end position="403"/>
    </location>
</feature>
<keyword evidence="8" id="KW-1185">Reference proteome</keyword>
<sequence>MKGKKYLKLVLMAFGRQGMSAILNFFSILIIARYLGPEGNGAFSLAMTAALTFGLMINLGLGQANAYFIGRGETTASSVVSTSVTMMLLYLCIFLGGLAVSRQFLTVTDDDWTYLYGVVFFGTFIACNSWLLGALQGLLRFEYYNFSMILPSAFFLAITISLVMFGVRDHRMYFLGWGLGNISSFFFMAFHFRDELSRGSISKDKFLRSISYGWKVHVANLCSFLVYRVDIYILGIFWGASTVGIYSVAQQVVERFWMISQAISTVMFPSLASMKSKNDSDGVDLIVKKSLKWVFISSFLGLLILFVVVDWAIVLVFGDRYAEASTLIKILLPGMVLFNVSRVLASATGAAGRVGVMVVVSLTCLLFSATLNYYLIPLYGAVGAASATSISYGVAFFLGWFVYKRF</sequence>